<organism evidence="2 3">
    <name type="scientific">Buttiauxella selenatireducens</name>
    <dbReference type="NCBI Taxonomy" id="3073902"/>
    <lineage>
        <taxon>Bacteria</taxon>
        <taxon>Pseudomonadati</taxon>
        <taxon>Pseudomonadota</taxon>
        <taxon>Gammaproteobacteria</taxon>
        <taxon>Enterobacterales</taxon>
        <taxon>Enterobacteriaceae</taxon>
        <taxon>Buttiauxella</taxon>
    </lineage>
</organism>
<reference evidence="2 3" key="1">
    <citation type="submission" date="2023-09" db="EMBL/GenBank/DDBJ databases">
        <title>Buttiauxella selenatireducens sp. nov., isolated from the rhizosphere of Cardamine hupingshanesis.</title>
        <authorList>
            <person name="Zhang S."/>
            <person name="Xu Z."/>
            <person name="Wang H."/>
            <person name="Guo Y."/>
        </authorList>
    </citation>
    <scope>NUCLEOTIDE SEQUENCE [LARGE SCALE GENOMIC DNA]</scope>
    <source>
        <strain evidence="2 3">R73</strain>
    </source>
</reference>
<gene>
    <name evidence="2" type="ORF">RHD99_03900</name>
</gene>
<accession>A0ABY9SCQ2</accession>
<evidence type="ECO:0000313" key="2">
    <source>
        <dbReference type="EMBL" id="WMY75133.1"/>
    </source>
</evidence>
<name>A0ABY9SCQ2_9ENTR</name>
<dbReference type="NCBIfam" id="NF033510">
    <property type="entry name" value="Ca_tandemer"/>
    <property type="match status" value="36"/>
</dbReference>
<dbReference type="Gene3D" id="2.60.40.10">
    <property type="entry name" value="Immunoglobulins"/>
    <property type="match status" value="40"/>
</dbReference>
<dbReference type="NCBIfam" id="NF012196">
    <property type="entry name" value="Ig_like_ice"/>
    <property type="match status" value="39"/>
</dbReference>
<dbReference type="InterPro" id="IPR013783">
    <property type="entry name" value="Ig-like_fold"/>
</dbReference>
<dbReference type="NCBIfam" id="NF033682">
    <property type="entry name" value="retention_LapA"/>
    <property type="match status" value="1"/>
</dbReference>
<dbReference type="InterPro" id="IPR047777">
    <property type="entry name" value="LapA-like_RM"/>
</dbReference>
<evidence type="ECO:0000256" key="1">
    <source>
        <dbReference type="SAM" id="MobiDB-lite"/>
    </source>
</evidence>
<dbReference type="RefSeq" id="WP_309877520.1">
    <property type="nucleotide sequence ID" value="NZ_CP133838.1"/>
</dbReference>
<sequence>MSNLLGVIRAVIGQVYVIEADGSQRLLKEGDRIYSGEEIVTGSSGAVSVSLPDGKTLDLGSNSHWTEHGLTAVNSTEHDAQDVASLQKAIADGADPTQSLEATAAGNETPAPLVGGGGGHTHVQLELTGEIIDPTAGFKTQGLGAPTWTHELPEGARTAGSPPVLPPLVQIDDFAGNDGFINKNEINHATINGTSNQNHVTLTFTDSQKNTLTIEVDVKNGHWTTQPDLSGLAEGEITVVATATDVSGRTAVSTAEAQIDTIALHDNITIDNVTADNVINIAESHHEQTSVHGTVSGDARIGDKITLTVNGHEYADVVIDLGNGVLGYRIDVSTQGLLADPNIHATVTSTDEAGNTIQVSSDHHVEIDLDVHNTLSIQTVAGDDIVNTAESRMPTMITGVVGGDAHEGDPVTVTVGGRDFHGVVVNDNGQLHYEVPVPTHLLKEGANDVQVQLVSHDAAGNEAIAIEHKTVVLDTQAHNALTIDTVATDNVVNAIESRMPTLISGEVTGDAQVGDRVVVSVNGKEFYGAVTVDENGHLRYEVPVPTDALSEGSNDVQVMVTGVDDAGNTAIAVEHQTVVLDTQAHNALTIDTVAGDNVVNAIESRMPTLISGEVTGDAQVGDHVVVSVNGKEFYGAVTVDENGHLRYEVPVPTNALSEGSNDVQVMVTGVDDAGNTAIAVEHKTVVLDTQAHNALTIDTVATDNVVNAAESRMPTFISGEVTGDAQVGDHVVVSVNGKEFYGEVTVDESGHLRYEVPVPTDALLEGSNDVQVMVTGVDDAGNTAIAVEHQTVVLDTQAHNALTIDTVATDNVVNAAESRMPTLISGEVTGDAQVGDHVVVSVNGQSFYGAVTVDENGHLRYEVPVPTDALSEGSNDVQVMVTGVDDAGNTAIAVEHQTVVLDTQAHNALTIDTVATDNVVNAIESRMPTLISGAVTGDAQVGDHVVVSVNGKEFYGEVTVDESGHLRYEVPVPTDALSEGSNDVQVMVTGVDDAGNTAIAVEHKTVVLDTQAHNALTIGTVAGDNTVNTAESRMPTLISGAVTGDAQVGDHVVVSVNGKEFYGAVTADENGHLRYEVPVPTDALSEGSNDVQVMVTGVDDAGNTAIAVEHKTIVLDTQAHNALTIDTVATDNVVNAAESRMPTLISGEVTGDAQAGDHVVVSVNGQSFYGAVSVDENGHLRYEVPVPTNALNEGSNDVQVMVTGVDDDGNTAIVVEHQTVVLDTQAHNALTINTVAGDNTVNAHESRMPTFISGDVNGDVQAGDRVVVSVNGKEFYGAVTVDENGHLRYEVPVPTDALSEGSNDVQVMVTGVDDAGNTAIAIEHKTVTLDTQAKATITIDSVTDDNVLNHSELDKAHQLISGVVDGDARKGDVVELDINGHQYTGNVIELSDGTLGYQIPVDSSAFSDNQGEIDTDVKFTASVTSHDKAGNEVIQTTDHTVHIDNHANNGMTINTVAGDNVVNKIESEGPTHITGIVNGPDAKAGDHVVVRVDGHDFKGEVFADARGRLHYDVAVHTDLLHEGKNDVQVTVTSHDGVGNEAVATEHKTVTLDTQAKATISINSVTDDNVLNHTELDKAHQIISGVVDGDARKGDVVELDINGHKYTGNVIELSDGTLGYQIPVDSSAFSDNQGEIDTDVKFTASVTSHDKAGNEVTQTTDHTVHIDNHANNGVTIHTVAGDNVVNKTESEGPTHITGIVNGPDAKAGDHVVVRVDGHDFKGEVFADARGRLHYDVAVHSDLLHEGKNDVQVTVTSHDGVGNEAIATEHKTVTLDTHAKATITIDSVTDDNVLNHTELDKAHQMISGVVDGDARKGDVVELDINGHQYTGNVIELSDGSLGYQIPVDSSAFSDNQGEIDTDVKFTARVTSHDKAGNEVIQTTEHTVHIDNHANNGMTINTVAGDNVVNKIESEGPTHITGIVNGPDAKAGDHVVVRVDGHDFKGEVFADARGRLHYDVAVRTDLLHEGQNDVQVTVTSHDGVGNEAVTTEHKNVTLDTHAKATITIDDVTKDNVLNHTELDKAHQLISGVVDGDARKGDVVELDINGHKYTGNVIELSDGKLGYQIPVDSSAFSNNQGEIDTDVKFTASVTSHDKAGNEVIQTTEHTVHIDNHANNGVTIHTVAGDNIVSFKESQHDTLITGDVTGPDAKAGDVVEVRLDGHVQPFFGKVSYENGHLVYKVAVPSGALKEGANNVTVTVTSHDKVGNEAIATEHHNVTLDTHADASITVDRVTKDNTLSHAEMAEQKQLITGTVGGDAHKGDVVILDFNGNKYTGHVIEMGDGSLGYKIPVDSSAFGDNNTKIDGEVKFTASVTSHDAVNNEVTVTTEHTVHVDNFAVTGLTMNTVSGDGYVNAKESAQDTLITGGVSGDAKEGDPVVVTVNNQTFTGVVVNNHGHLRYEVPVPTSALHEGKNDVVVTLTSHDALGNEAIATAHKNVTLDTHADATITLNGVTEDNILNHDELAQPKQTITGTVDGDAKVGDIVTLEINGHTYSDTVVDLDGKGHLGYHIDVDSSAFGQNSEGEIDRDVKFTASVTSHDAAHNEVTVTTDHTVHIDNHANNAITINTVAGDDWVNAAESNSATFISGDVSGTDAKDGDPVVVNVWGHNYHGKVVADAYGNLHYEVAIPRGVLHEGDNALTVTVTSNDAAHNVAHAVLTHNVSVDTHADATISIDSITDDNILNHDELATPMRLVSGVVGGDAKLGDSVNLEINGHHFSGNVIDLGHGQLGYQIPVDSSAFSDNQGNIDTNVKFIASVTSTDHLNNVVTVTTEHTVHIDNHAEAGITMDIVSGDNTINQLEAKQHTTKVSGTVSGDDVHAGDKIVVTVNGHNYETTVEPHLNGALGYSLNVLTKDVLADQNITAHVVGHDSVGNQQLAEVTTTMTVDREAVATITIDPVTANHDNMINGKESQSEFTNVSGSVGGDAKEGDLVTLHINGIDYTGRVDASHQYSISVSTHDLMVDPHITASVTATDQANNVATAHATQDIIVDTQAIAHISVDSVTDDNTLDDEELNHRYSLVTGKVSGEMQAGDPLTLNINGHEYHGTVETLPDGKLGYEILVETRDIHTDPTIIASISVTDAAGNSVTATDHHRVNIDDHADASLTINIVSGDDILNQHDQESDTTTINGRVGGDVKIGDVVDVTVDGQVYHAVVGRQTFLGGGLGYSIDVPTKGLLHDPHIVATVNASDSAGNTITAGATHDVSRDDHADATITIDPVTDDNTINNAEAHKDHTTITGNVTGDVHTGDQVDLTVNGQHYYGYVSDKGTYTIEVSTADLISGGDKPDIHASVMGADAAGNTLLAEFDRVVNIDTRADAEIKIGSLALNSSRDFWIIEGTVGGDAKEGDVVKIFAGGKTYETTVQRYPDGHLGFSGDHLTDHVTGQPVYINAHDLDNNADVSVQITSTDPYGNTETATAQVHANVPWSTNNNGTDHNGGTTTPHYSDPHATITINTVAGDNTINQTESQSPTTVVRGTVSGDVKEGDHVTVHVGGKDYDCIVSEQPNLPGELGYEANVDTKDLMANPNITASVTAHNGGTVTHVFDAQAKVQVDTDVSATIQLDKIAGDNTINIAEAKNGTTTISGTVTGDGVHDGSNVTLMVNGHKITTQVHEDPATGVMTFSKDVSIDDLRQNPQVTASVDGHDDKGNVITVSNDVTVTVDTDVSAHVTIDNVTSDNVLNLNETRNVNTDITGTVSGDVEQGDHVTITVNNHKYDAVVDGSDTYKVSVLTSDLVQGKTITAEVTGHDAAQNSVTVTGTHGLSVDTVAEGSITINTVSGDNILSANDLSAKTTEISGVVGKDARIGDEVTITLNGHTTVVTVGELPNMNGQLGYTMQVNTADLKAELDAELTAHPHEQPHITVTVSGKDDAGNDFSQSASRPVAIDDHADVALNINDVTDDNVLNNDESKQALTEISGTVSGDVHVGNNVIVHVNGNDLIVPIEKDASGNLTFSVKVPTSDLLQNQIITYTVTGTDAVGNTVIVSENNTITVDKTASNSIHIDTVAGDDKVNIKEFGQPTTHVTGTVTGDAHAGDPVTLTVNGNTFTGVVADHDGKLTYDIAVDNSALKEGPNRVEVSVTGKDAAGNTATSTDTHNITLDTHIDGSITLAPVAGDNIINAKESAHVSVTGTVDGDARRGDIVTLNVNGHTIQTKVVPVGDHLGYDVKVVKGWLHEGHNDVEVSVRIRDNAGNKLIATHTQDVVLDTHADASITVNAITADNTINAHESAHISVTGTVNGDAKEGDAVTLEINGHAVTTTVKDLGDHLGYDVEIKKAWLHEGHNDVNASVDVTDKAGNHFTATQTHPVFVDTLIDASITINPLATQNVVNAKDPEHMTVSGQVGQDVKLGEHVTLQVNHHTFTTEVKMINGHLGYEAQMDKSWLSEGDNELKVRVTTEDHAGNTRSAYSHQTIQLDTQADATLTVNKVAGDNHINAHEAHHELTHITGQVEGDVQKGAHITATFGGKHYEAILHETDGHLTYDIPVNTADFHTGDNKVTVSIAAHDEHGNTGSESQEVNVTLDAASRHGKESHELADKPHHAAHAAAHDHGLSNLFDDSHESLTFDLHHPEKDHHSSDDHQVFTGKASGDHGKIDLSDLAHELHEGTDITQLIKGGDAHGGKGDAAHSVHTVSDPAPLVTHDAHGSSSYSLDHLIAKPEHYSH</sequence>
<proteinExistence type="predicted"/>
<dbReference type="Proteomes" id="UP001246690">
    <property type="component" value="Chromosome"/>
</dbReference>
<dbReference type="InterPro" id="IPR049826">
    <property type="entry name" value="Ig-like_ice"/>
</dbReference>
<evidence type="ECO:0000313" key="3">
    <source>
        <dbReference type="Proteomes" id="UP001246690"/>
    </source>
</evidence>
<protein>
    <submittedName>
        <fullName evidence="2">Retention module-containing protein</fullName>
    </submittedName>
</protein>
<keyword evidence="3" id="KW-1185">Reference proteome</keyword>
<dbReference type="EMBL" id="CP133838">
    <property type="protein sequence ID" value="WMY75133.1"/>
    <property type="molecule type" value="Genomic_DNA"/>
</dbReference>
<feature type="region of interest" description="Disordered" evidence="1">
    <location>
        <begin position="4524"/>
        <end position="4544"/>
    </location>
</feature>